<gene>
    <name evidence="1" type="ORF">HMPREF1064_02033</name>
</gene>
<sequence length="123" mass="14159">MKKKTVTVLAIEYSKRVCDPQPEFIDRMDVRGLVMSAYRSGYIKAHSEHDMSKKRTMQIDVIEEVKGTQFMQCKLYIDGNASVILMNKIDYERLKEEGIFIRDGKSQDSAGVLNTTNTFIEKN</sequence>
<dbReference type="HOGENOM" id="CLU_2010659_0_0_10"/>
<dbReference type="AlphaFoldDB" id="I8WC66"/>
<evidence type="ECO:0000313" key="1">
    <source>
        <dbReference type="EMBL" id="EIY35377.1"/>
    </source>
</evidence>
<dbReference type="PATRIC" id="fig|997876.3.peg.2092"/>
<comment type="caution">
    <text evidence="1">The sequence shown here is derived from an EMBL/GenBank/DDBJ whole genome shotgun (WGS) entry which is preliminary data.</text>
</comment>
<organism evidence="1 2">
    <name type="scientific">Phocaeicola dorei CL02T12C06</name>
    <dbReference type="NCBI Taxonomy" id="997876"/>
    <lineage>
        <taxon>Bacteria</taxon>
        <taxon>Pseudomonadati</taxon>
        <taxon>Bacteroidota</taxon>
        <taxon>Bacteroidia</taxon>
        <taxon>Bacteroidales</taxon>
        <taxon>Bacteroidaceae</taxon>
        <taxon>Phocaeicola</taxon>
    </lineage>
</organism>
<dbReference type="EMBL" id="AGXJ01000028">
    <property type="protein sequence ID" value="EIY35377.1"/>
    <property type="molecule type" value="Genomic_DNA"/>
</dbReference>
<dbReference type="Proteomes" id="UP000005974">
    <property type="component" value="Unassembled WGS sequence"/>
</dbReference>
<protein>
    <submittedName>
        <fullName evidence="1">Uncharacterized protein</fullName>
    </submittedName>
</protein>
<reference evidence="1 2" key="1">
    <citation type="submission" date="2012-02" db="EMBL/GenBank/DDBJ databases">
        <title>The Genome Sequence of Bacteroides dorei CL02T12C06.</title>
        <authorList>
            <consortium name="The Broad Institute Genome Sequencing Platform"/>
            <person name="Earl A."/>
            <person name="Ward D."/>
            <person name="Feldgarden M."/>
            <person name="Gevers D."/>
            <person name="Zitomersky N.L."/>
            <person name="Coyne M.J."/>
            <person name="Comstock L.E."/>
            <person name="Young S.K."/>
            <person name="Zeng Q."/>
            <person name="Gargeya S."/>
            <person name="Fitzgerald M."/>
            <person name="Haas B."/>
            <person name="Abouelleil A."/>
            <person name="Alvarado L."/>
            <person name="Arachchi H.M."/>
            <person name="Berlin A."/>
            <person name="Chapman S.B."/>
            <person name="Gearin G."/>
            <person name="Goldberg J."/>
            <person name="Griggs A."/>
            <person name="Gujja S."/>
            <person name="Hansen M."/>
            <person name="Heiman D."/>
            <person name="Howarth C."/>
            <person name="Larimer J."/>
            <person name="Lui A."/>
            <person name="MacDonald P.J.P."/>
            <person name="McCowen C."/>
            <person name="Montmayeur A."/>
            <person name="Murphy C."/>
            <person name="Neiman D."/>
            <person name="Pearson M."/>
            <person name="Priest M."/>
            <person name="Roberts A."/>
            <person name="Saif S."/>
            <person name="Shea T."/>
            <person name="Sisk P."/>
            <person name="Stolte C."/>
            <person name="Sykes S."/>
            <person name="Wortman J."/>
            <person name="Nusbaum C."/>
            <person name="Birren B."/>
        </authorList>
    </citation>
    <scope>NUCLEOTIDE SEQUENCE [LARGE SCALE GENOMIC DNA]</scope>
    <source>
        <strain evidence="1 2">CL02T12C06</strain>
    </source>
</reference>
<evidence type="ECO:0000313" key="2">
    <source>
        <dbReference type="Proteomes" id="UP000005974"/>
    </source>
</evidence>
<proteinExistence type="predicted"/>
<accession>I8WC66</accession>
<name>I8WC66_9BACT</name>
<keyword evidence="2" id="KW-1185">Reference proteome</keyword>